<dbReference type="AlphaFoldDB" id="A0A6C0FPW1"/>
<sequence length="110" mass="12504">MKKENVQVYYDCEFIGVVHEDGRIRSVIVSTREGLRAFEGERFIDCTGDARVAIDAGVPYRTGRDEDSLTQPMTLMFTMRNTGKPVTPVPPEGCYVYNDVSDLPQGRRRR</sequence>
<evidence type="ECO:0000313" key="1">
    <source>
        <dbReference type="EMBL" id="QHT58927.1"/>
    </source>
</evidence>
<protein>
    <submittedName>
        <fullName evidence="1">FAD-dependent oxidoreductase</fullName>
    </submittedName>
</protein>
<reference evidence="1 2" key="1">
    <citation type="submission" date="2020-01" db="EMBL/GenBank/DDBJ databases">
        <title>Paenibacillus sp. nov., isolated from tomato rhizosphere.</title>
        <authorList>
            <person name="Weon H.-Y."/>
            <person name="Lee S.A."/>
        </authorList>
    </citation>
    <scope>NUCLEOTIDE SEQUENCE [LARGE SCALE GENOMIC DNA]</scope>
    <source>
        <strain evidence="1 2">12200R-189</strain>
    </source>
</reference>
<evidence type="ECO:0000313" key="2">
    <source>
        <dbReference type="Proteomes" id="UP000476064"/>
    </source>
</evidence>
<keyword evidence="2" id="KW-1185">Reference proteome</keyword>
<proteinExistence type="predicted"/>
<name>A0A6C0FPW1_9BACL</name>
<dbReference type="SUPFAM" id="SSF51905">
    <property type="entry name" value="FAD/NAD(P)-binding domain"/>
    <property type="match status" value="1"/>
</dbReference>
<gene>
    <name evidence="1" type="ORF">GXP70_02350</name>
</gene>
<dbReference type="Pfam" id="PF12831">
    <property type="entry name" value="FAD_oxidored"/>
    <property type="match status" value="1"/>
</dbReference>
<dbReference type="Proteomes" id="UP000476064">
    <property type="component" value="Chromosome"/>
</dbReference>
<accession>A0A6C0FPW1</accession>
<dbReference type="RefSeq" id="WP_162354995.1">
    <property type="nucleotide sequence ID" value="NZ_CP048209.1"/>
</dbReference>
<dbReference type="EMBL" id="CP048209">
    <property type="protein sequence ID" value="QHT58927.1"/>
    <property type="molecule type" value="Genomic_DNA"/>
</dbReference>
<dbReference type="KEGG" id="plyc:GXP70_02350"/>
<dbReference type="InterPro" id="IPR036188">
    <property type="entry name" value="FAD/NAD-bd_sf"/>
</dbReference>
<organism evidence="1 2">
    <name type="scientific">Paenibacillus lycopersici</name>
    <dbReference type="NCBI Taxonomy" id="2704462"/>
    <lineage>
        <taxon>Bacteria</taxon>
        <taxon>Bacillati</taxon>
        <taxon>Bacillota</taxon>
        <taxon>Bacilli</taxon>
        <taxon>Bacillales</taxon>
        <taxon>Paenibacillaceae</taxon>
        <taxon>Paenibacillus</taxon>
    </lineage>
</organism>